<proteinExistence type="predicted"/>
<dbReference type="PROSITE" id="PS00107">
    <property type="entry name" value="PROTEIN_KINASE_ATP"/>
    <property type="match status" value="1"/>
</dbReference>
<keyword evidence="5" id="KW-0418">Kinase</keyword>
<evidence type="ECO:0000256" key="9">
    <source>
        <dbReference type="PROSITE-ProRule" id="PRU10141"/>
    </source>
</evidence>
<evidence type="ECO:0000256" key="5">
    <source>
        <dbReference type="ARBA" id="ARBA00022777"/>
    </source>
</evidence>
<evidence type="ECO:0000256" key="1">
    <source>
        <dbReference type="ARBA" id="ARBA00012513"/>
    </source>
</evidence>
<dbReference type="PANTHER" id="PTHR48005:SF95">
    <property type="entry name" value="PROTEIN KINASE DOMAIN-CONTAINING PROTEIN"/>
    <property type="match status" value="1"/>
</dbReference>
<keyword evidence="4 9" id="KW-0547">Nucleotide-binding</keyword>
<dbReference type="Pfam" id="PF00069">
    <property type="entry name" value="Pkinase"/>
    <property type="match status" value="1"/>
</dbReference>
<name>A0ABQ9K8V2_HEVBR</name>
<dbReference type="PROSITE" id="PS00109">
    <property type="entry name" value="PROTEIN_KINASE_TYR"/>
    <property type="match status" value="1"/>
</dbReference>
<protein>
    <recommendedName>
        <fullName evidence="1">non-specific serine/threonine protein kinase</fullName>
        <ecNumber evidence="1">2.7.11.1</ecNumber>
    </recommendedName>
</protein>
<dbReference type="InterPro" id="IPR000719">
    <property type="entry name" value="Prot_kinase_dom"/>
</dbReference>
<dbReference type="PANTHER" id="PTHR48005">
    <property type="entry name" value="LEUCINE RICH REPEAT KINASE 2"/>
    <property type="match status" value="1"/>
</dbReference>
<sequence>MHDEIIKSTDSFNVVYCIGKGGYGSVYKANLPSGSIVAVKKLHHYRDSERTCQKEFLNEIRALTEIRHRNIVKLYGFCSYAQLSFLVYEYLDGGNLATILGNDKEAKELDWSKRVNIVKAVASALFYMHHNCSPPIVHRDITSKNILLDSEYEAHLSDFGTAKLLNTDSSHWTTLAGTYGYVAPELAYTMKVSEKCDVYSFGIVALEVIKGKHPGEIIISMSSPSAQKLLMIIMKVAIACLNINPQSRPTMHMISAFSSSNSTFLVSLG</sequence>
<dbReference type="InterPro" id="IPR017441">
    <property type="entry name" value="Protein_kinase_ATP_BS"/>
</dbReference>
<evidence type="ECO:0000313" key="11">
    <source>
        <dbReference type="EMBL" id="KAJ9128546.1"/>
    </source>
</evidence>
<evidence type="ECO:0000256" key="7">
    <source>
        <dbReference type="ARBA" id="ARBA00047899"/>
    </source>
</evidence>
<dbReference type="Gene3D" id="3.30.200.20">
    <property type="entry name" value="Phosphorylase Kinase, domain 1"/>
    <property type="match status" value="1"/>
</dbReference>
<comment type="catalytic activity">
    <reaction evidence="7">
        <text>L-threonyl-[protein] + ATP = O-phospho-L-threonyl-[protein] + ADP + H(+)</text>
        <dbReference type="Rhea" id="RHEA:46608"/>
        <dbReference type="Rhea" id="RHEA-COMP:11060"/>
        <dbReference type="Rhea" id="RHEA-COMP:11605"/>
        <dbReference type="ChEBI" id="CHEBI:15378"/>
        <dbReference type="ChEBI" id="CHEBI:30013"/>
        <dbReference type="ChEBI" id="CHEBI:30616"/>
        <dbReference type="ChEBI" id="CHEBI:61977"/>
        <dbReference type="ChEBI" id="CHEBI:456216"/>
        <dbReference type="EC" id="2.7.11.1"/>
    </reaction>
</comment>
<reference evidence="11 12" key="1">
    <citation type="journal article" date="2023" name="Plant Biotechnol. J.">
        <title>Chromosome-level wild Hevea brasiliensis genome provides new tools for genomic-assisted breeding and valuable loci to elevate rubber yield.</title>
        <authorList>
            <person name="Cheng H."/>
            <person name="Song X."/>
            <person name="Hu Y."/>
            <person name="Wu T."/>
            <person name="Yang Q."/>
            <person name="An Z."/>
            <person name="Feng S."/>
            <person name="Deng Z."/>
            <person name="Wu W."/>
            <person name="Zeng X."/>
            <person name="Tu M."/>
            <person name="Wang X."/>
            <person name="Huang H."/>
        </authorList>
    </citation>
    <scope>NUCLEOTIDE SEQUENCE [LARGE SCALE GENOMIC DNA]</scope>
    <source>
        <strain evidence="11">MT/VB/25A 57/8</strain>
    </source>
</reference>
<accession>A0ABQ9K8V2</accession>
<keyword evidence="3" id="KW-0808">Transferase</keyword>
<keyword evidence="6 9" id="KW-0067">ATP-binding</keyword>
<dbReference type="InterPro" id="IPR051420">
    <property type="entry name" value="Ser_Thr_Kinases_DiverseReg"/>
</dbReference>
<evidence type="ECO:0000313" key="12">
    <source>
        <dbReference type="Proteomes" id="UP001174677"/>
    </source>
</evidence>
<feature type="domain" description="Protein kinase" evidence="10">
    <location>
        <begin position="12"/>
        <end position="265"/>
    </location>
</feature>
<keyword evidence="12" id="KW-1185">Reference proteome</keyword>
<evidence type="ECO:0000256" key="6">
    <source>
        <dbReference type="ARBA" id="ARBA00022840"/>
    </source>
</evidence>
<keyword evidence="2" id="KW-0723">Serine/threonine-protein kinase</keyword>
<comment type="catalytic activity">
    <reaction evidence="8">
        <text>L-seryl-[protein] + ATP = O-phospho-L-seryl-[protein] + ADP + H(+)</text>
        <dbReference type="Rhea" id="RHEA:17989"/>
        <dbReference type="Rhea" id="RHEA-COMP:9863"/>
        <dbReference type="Rhea" id="RHEA-COMP:11604"/>
        <dbReference type="ChEBI" id="CHEBI:15378"/>
        <dbReference type="ChEBI" id="CHEBI:29999"/>
        <dbReference type="ChEBI" id="CHEBI:30616"/>
        <dbReference type="ChEBI" id="CHEBI:83421"/>
        <dbReference type="ChEBI" id="CHEBI:456216"/>
        <dbReference type="EC" id="2.7.11.1"/>
    </reaction>
</comment>
<evidence type="ECO:0000259" key="10">
    <source>
        <dbReference type="PROSITE" id="PS50011"/>
    </source>
</evidence>
<dbReference type="Proteomes" id="UP001174677">
    <property type="component" value="Unassembled WGS sequence"/>
</dbReference>
<evidence type="ECO:0000256" key="3">
    <source>
        <dbReference type="ARBA" id="ARBA00022679"/>
    </source>
</evidence>
<comment type="caution">
    <text evidence="11">The sequence shown here is derived from an EMBL/GenBank/DDBJ whole genome shotgun (WGS) entry which is preliminary data.</text>
</comment>
<dbReference type="InterPro" id="IPR008266">
    <property type="entry name" value="Tyr_kinase_AS"/>
</dbReference>
<evidence type="ECO:0000256" key="8">
    <source>
        <dbReference type="ARBA" id="ARBA00048679"/>
    </source>
</evidence>
<evidence type="ECO:0000256" key="4">
    <source>
        <dbReference type="ARBA" id="ARBA00022741"/>
    </source>
</evidence>
<dbReference type="EC" id="2.7.11.1" evidence="1"/>
<organism evidence="11 12">
    <name type="scientific">Hevea brasiliensis</name>
    <name type="common">Para rubber tree</name>
    <name type="synonym">Siphonia brasiliensis</name>
    <dbReference type="NCBI Taxonomy" id="3981"/>
    <lineage>
        <taxon>Eukaryota</taxon>
        <taxon>Viridiplantae</taxon>
        <taxon>Streptophyta</taxon>
        <taxon>Embryophyta</taxon>
        <taxon>Tracheophyta</taxon>
        <taxon>Spermatophyta</taxon>
        <taxon>Magnoliopsida</taxon>
        <taxon>eudicotyledons</taxon>
        <taxon>Gunneridae</taxon>
        <taxon>Pentapetalae</taxon>
        <taxon>rosids</taxon>
        <taxon>fabids</taxon>
        <taxon>Malpighiales</taxon>
        <taxon>Euphorbiaceae</taxon>
        <taxon>Crotonoideae</taxon>
        <taxon>Micrandreae</taxon>
        <taxon>Hevea</taxon>
    </lineage>
</organism>
<feature type="binding site" evidence="9">
    <location>
        <position position="41"/>
    </location>
    <ligand>
        <name>ATP</name>
        <dbReference type="ChEBI" id="CHEBI:30616"/>
    </ligand>
</feature>
<dbReference type="EMBL" id="JARPOI010000554">
    <property type="protein sequence ID" value="KAJ9128546.1"/>
    <property type="molecule type" value="Genomic_DNA"/>
</dbReference>
<evidence type="ECO:0000256" key="2">
    <source>
        <dbReference type="ARBA" id="ARBA00022527"/>
    </source>
</evidence>
<dbReference type="InterPro" id="IPR011009">
    <property type="entry name" value="Kinase-like_dom_sf"/>
</dbReference>
<dbReference type="PROSITE" id="PS50011">
    <property type="entry name" value="PROTEIN_KINASE_DOM"/>
    <property type="match status" value="1"/>
</dbReference>
<gene>
    <name evidence="11" type="ORF">P3X46_034896</name>
</gene>
<dbReference type="Gene3D" id="1.10.510.10">
    <property type="entry name" value="Transferase(Phosphotransferase) domain 1"/>
    <property type="match status" value="1"/>
</dbReference>
<dbReference type="SUPFAM" id="SSF56112">
    <property type="entry name" value="Protein kinase-like (PK-like)"/>
    <property type="match status" value="1"/>
</dbReference>